<dbReference type="GO" id="GO:0019752">
    <property type="term" value="P:carboxylic acid metabolic process"/>
    <property type="evidence" value="ECO:0007669"/>
    <property type="project" value="InterPro"/>
</dbReference>
<proteinExistence type="inferred from homology"/>
<keyword evidence="5 7" id="KW-0456">Lyase</keyword>
<evidence type="ECO:0000256" key="4">
    <source>
        <dbReference type="ARBA" id="ARBA00022898"/>
    </source>
</evidence>
<dbReference type="AlphaFoldDB" id="A0A327L9D1"/>
<keyword evidence="3" id="KW-0210">Decarboxylase</keyword>
<dbReference type="PANTHER" id="PTHR45677">
    <property type="entry name" value="GLUTAMATE DECARBOXYLASE-RELATED"/>
    <property type="match status" value="1"/>
</dbReference>
<dbReference type="Gene3D" id="3.90.1150.170">
    <property type="match status" value="1"/>
</dbReference>
<dbReference type="Pfam" id="PF00282">
    <property type="entry name" value="Pyridoxal_deC"/>
    <property type="match status" value="1"/>
</dbReference>
<evidence type="ECO:0000313" key="8">
    <source>
        <dbReference type="EMBL" id="RAI44318.1"/>
    </source>
</evidence>
<name>A0A327L9D1_9BRAD</name>
<keyword evidence="4 6" id="KW-0663">Pyridoxal phosphate</keyword>
<evidence type="ECO:0000256" key="7">
    <source>
        <dbReference type="RuleBase" id="RU000382"/>
    </source>
</evidence>
<evidence type="ECO:0000256" key="6">
    <source>
        <dbReference type="PIRSR" id="PIRSR602129-50"/>
    </source>
</evidence>
<dbReference type="InterPro" id="IPR015424">
    <property type="entry name" value="PyrdxlP-dep_Trfase"/>
</dbReference>
<evidence type="ECO:0000256" key="3">
    <source>
        <dbReference type="ARBA" id="ARBA00022793"/>
    </source>
</evidence>
<dbReference type="GO" id="GO:0016831">
    <property type="term" value="F:carboxy-lyase activity"/>
    <property type="evidence" value="ECO:0007669"/>
    <property type="project" value="UniProtKB-KW"/>
</dbReference>
<comment type="similarity">
    <text evidence="2 7">Belongs to the group II decarboxylase family.</text>
</comment>
<feature type="modified residue" description="N6-(pyridoxal phosphate)lysine" evidence="6">
    <location>
        <position position="293"/>
    </location>
</feature>
<dbReference type="InterPro" id="IPR002129">
    <property type="entry name" value="PyrdxlP-dep_de-COase"/>
</dbReference>
<dbReference type="GO" id="GO:0005737">
    <property type="term" value="C:cytoplasm"/>
    <property type="evidence" value="ECO:0007669"/>
    <property type="project" value="TreeGrafter"/>
</dbReference>
<evidence type="ECO:0000256" key="2">
    <source>
        <dbReference type="ARBA" id="ARBA00009533"/>
    </source>
</evidence>
<protein>
    <recommendedName>
        <fullName evidence="10">Diaminobutyrate decarboxylase</fullName>
    </recommendedName>
</protein>
<reference evidence="8 9" key="1">
    <citation type="submission" date="2017-07" db="EMBL/GenBank/DDBJ databases">
        <title>Draft Genome Sequences of Select Purple Nonsulfur Bacteria.</title>
        <authorList>
            <person name="Lasarre B."/>
            <person name="Mckinlay J.B."/>
        </authorList>
    </citation>
    <scope>NUCLEOTIDE SEQUENCE [LARGE SCALE GENOMIC DNA]</scope>
    <source>
        <strain evidence="8 9">DSM 5909</strain>
    </source>
</reference>
<evidence type="ECO:0000256" key="1">
    <source>
        <dbReference type="ARBA" id="ARBA00001933"/>
    </source>
</evidence>
<dbReference type="InterPro" id="IPR015421">
    <property type="entry name" value="PyrdxlP-dep_Trfase_major"/>
</dbReference>
<dbReference type="InterPro" id="IPR010977">
    <property type="entry name" value="Aromatic_deC"/>
</dbReference>
<dbReference type="SUPFAM" id="SSF53383">
    <property type="entry name" value="PLP-dependent transferases"/>
    <property type="match status" value="1"/>
</dbReference>
<keyword evidence="9" id="KW-1185">Reference proteome</keyword>
<dbReference type="PRINTS" id="PR00800">
    <property type="entry name" value="YHDCRBOXLASE"/>
</dbReference>
<comment type="caution">
    <text evidence="8">The sequence shown here is derived from an EMBL/GenBank/DDBJ whole genome shotgun (WGS) entry which is preliminary data.</text>
</comment>
<evidence type="ECO:0008006" key="10">
    <source>
        <dbReference type="Google" id="ProtNLM"/>
    </source>
</evidence>
<dbReference type="GO" id="GO:0030170">
    <property type="term" value="F:pyridoxal phosphate binding"/>
    <property type="evidence" value="ECO:0007669"/>
    <property type="project" value="InterPro"/>
</dbReference>
<dbReference type="PANTHER" id="PTHR45677:SF8">
    <property type="entry name" value="CYSTEINE SULFINIC ACID DECARBOXYLASE"/>
    <property type="match status" value="1"/>
</dbReference>
<comment type="cofactor">
    <cofactor evidence="1 6 7">
        <name>pyridoxal 5'-phosphate</name>
        <dbReference type="ChEBI" id="CHEBI:597326"/>
    </cofactor>
</comment>
<dbReference type="Gene3D" id="3.40.640.10">
    <property type="entry name" value="Type I PLP-dependent aspartate aminotransferase-like (Major domain)"/>
    <property type="match status" value="1"/>
</dbReference>
<organism evidence="8 9">
    <name type="scientific">Rhodoplanes roseus</name>
    <dbReference type="NCBI Taxonomy" id="29409"/>
    <lineage>
        <taxon>Bacteria</taxon>
        <taxon>Pseudomonadati</taxon>
        <taxon>Pseudomonadota</taxon>
        <taxon>Alphaproteobacteria</taxon>
        <taxon>Hyphomicrobiales</taxon>
        <taxon>Nitrobacteraceae</taxon>
        <taxon>Rhodoplanes</taxon>
    </lineage>
</organism>
<accession>A0A327L9D1</accession>
<sequence length="467" mass="49968">MSFREDAATAIEALVEFAARAHERDGPVIRQPALGDLAQRLDLERLIAEGGLTGDTLHTFLADYLAASTRLQHPGYMAHQVAVPLPHSAIAALIDGFTNNAMAIYEMGPAAATVEVAVVNWMLRKIGWAPSRPPGGVLTHGGSLANLTALLAARGKVAPQAWEDGTPSNLVIVTSPASHYSIARTAGIMGLGQKAIRHAPTDSFGRLDPARLGGFLADLKTSGAVPIAVVATACATALGLYDPLRDIAAACREHGVWLHVDGAHGASALVSPRLRRLLDGIALADSVVWDAHKMLGTSTLCAAVLVRDHADLDHAFREEASYLFHDKDQPGIDLIHRTVECTKAAIGLKAFFALAAGGERTIAATIERQTDLAVAAAARLRAEPDFEVAVEPETNIVCVRLDGRDALQMALRRRLTEDGDFYVSTTEALGRRWLRLALMNPATEMADIEALIARLRTIRAELRSEFP</sequence>
<dbReference type="EMBL" id="NPEX01000049">
    <property type="protein sequence ID" value="RAI44318.1"/>
    <property type="molecule type" value="Genomic_DNA"/>
</dbReference>
<dbReference type="GO" id="GO:0006520">
    <property type="term" value="P:amino acid metabolic process"/>
    <property type="evidence" value="ECO:0007669"/>
    <property type="project" value="InterPro"/>
</dbReference>
<dbReference type="OrthoDB" id="9803665at2"/>
<evidence type="ECO:0000313" key="9">
    <source>
        <dbReference type="Proteomes" id="UP000249130"/>
    </source>
</evidence>
<dbReference type="RefSeq" id="WP_111418831.1">
    <property type="nucleotide sequence ID" value="NZ_NPEX01000049.1"/>
</dbReference>
<gene>
    <name evidence="8" type="ORF">CH341_09640</name>
</gene>
<dbReference type="Proteomes" id="UP000249130">
    <property type="component" value="Unassembled WGS sequence"/>
</dbReference>
<evidence type="ECO:0000256" key="5">
    <source>
        <dbReference type="ARBA" id="ARBA00023239"/>
    </source>
</evidence>